<dbReference type="Proteomes" id="UP000545037">
    <property type="component" value="Unassembled WGS sequence"/>
</dbReference>
<dbReference type="GO" id="GO:0004494">
    <property type="term" value="F:methylmalonyl-CoA mutase activity"/>
    <property type="evidence" value="ECO:0007669"/>
    <property type="project" value="UniProtKB-EC"/>
</dbReference>
<dbReference type="Gene3D" id="3.20.20.240">
    <property type="entry name" value="Methylmalonyl-CoA mutase"/>
    <property type="match status" value="1"/>
</dbReference>
<organism evidence="2 3">
    <name type="scientific">Brevundimonas variabilis</name>
    <dbReference type="NCBI Taxonomy" id="74312"/>
    <lineage>
        <taxon>Bacteria</taxon>
        <taxon>Pseudomonadati</taxon>
        <taxon>Pseudomonadota</taxon>
        <taxon>Alphaproteobacteria</taxon>
        <taxon>Caulobacterales</taxon>
        <taxon>Caulobacteraceae</taxon>
        <taxon>Brevundimonas</taxon>
    </lineage>
</organism>
<dbReference type="PANTHER" id="PTHR48101">
    <property type="entry name" value="METHYLMALONYL-COA MUTASE, MITOCHONDRIAL-RELATED"/>
    <property type="match status" value="1"/>
</dbReference>
<keyword evidence="3" id="KW-1185">Reference proteome</keyword>
<evidence type="ECO:0000259" key="1">
    <source>
        <dbReference type="Pfam" id="PF01642"/>
    </source>
</evidence>
<protein>
    <submittedName>
        <fullName evidence="2">Methylmalonyl-CoA mutase</fullName>
        <ecNumber evidence="2">5.4.99.2</ecNumber>
    </submittedName>
</protein>
<dbReference type="PANTHER" id="PTHR48101:SF4">
    <property type="entry name" value="METHYLMALONYL-COA MUTASE, MITOCHONDRIAL"/>
    <property type="match status" value="1"/>
</dbReference>
<sequence>MTETFPVPTPAAWRDLAQKALKDRPIESLVHLDADGLAVLPLYAEANGTGALSAPRGSDADERAWDLRTRVEREDPEAVNAAVLADLEGGAASVILSGTVLDDSEPLGRALAGVAMELAPVALDAGLRGPDAANALAVAAKGSPRARLMFHLDPISAFAGAGGSPRSIGEHVSLAANTAARHAGAYPEATFFLASGRVVHEAGGSAGQELGFAAACAIAYARAAVDAGMTVEAALRGTVLGVSVDAEYFDSLARVRAMRLIWASISRAFGHEMVARIEARSSRRMLSERDPWPNLLRLTAAGFAGAVGGADAVVLDGFTRARGRPDAFARRQARNTQLVLMEEAHIGRVDDPAAGSWFLDSRTRQLAEAGWAAFQAIEAEGGVIAALKAGTIQSRVATARAATVAAYEKGAAHLVGVTKFVDPDVREAPVEAAASVTVGTGGDRCESLSPVRFAEAFETPETEMAR</sequence>
<comment type="caution">
    <text evidence="2">The sequence shown here is derived from an EMBL/GenBank/DDBJ whole genome shotgun (WGS) entry which is preliminary data.</text>
</comment>
<keyword evidence="2" id="KW-0413">Isomerase</keyword>
<evidence type="ECO:0000313" key="2">
    <source>
        <dbReference type="EMBL" id="MBB5747297.1"/>
    </source>
</evidence>
<feature type="domain" description="Methylmalonyl-CoA mutase alpha/beta chain catalytic" evidence="1">
    <location>
        <begin position="98"/>
        <end position="433"/>
    </location>
</feature>
<dbReference type="GO" id="GO:0005737">
    <property type="term" value="C:cytoplasm"/>
    <property type="evidence" value="ECO:0007669"/>
    <property type="project" value="TreeGrafter"/>
</dbReference>
<dbReference type="RefSeq" id="WP_183214287.1">
    <property type="nucleotide sequence ID" value="NZ_JACHOR010000005.1"/>
</dbReference>
<dbReference type="GO" id="GO:0019678">
    <property type="term" value="P:propionate metabolic process, methylmalonyl pathway"/>
    <property type="evidence" value="ECO:0007669"/>
    <property type="project" value="TreeGrafter"/>
</dbReference>
<gene>
    <name evidence="2" type="ORF">GGR13_002918</name>
</gene>
<dbReference type="InterPro" id="IPR016176">
    <property type="entry name" value="Cbl-dep_enz_cat"/>
</dbReference>
<evidence type="ECO:0000313" key="3">
    <source>
        <dbReference type="Proteomes" id="UP000545037"/>
    </source>
</evidence>
<dbReference type="EMBL" id="JACHOR010000005">
    <property type="protein sequence ID" value="MBB5747297.1"/>
    <property type="molecule type" value="Genomic_DNA"/>
</dbReference>
<dbReference type="Pfam" id="PF01642">
    <property type="entry name" value="MM_CoA_mutase"/>
    <property type="match status" value="1"/>
</dbReference>
<dbReference type="EC" id="5.4.99.2" evidence="2"/>
<reference evidence="2 3" key="1">
    <citation type="submission" date="2020-08" db="EMBL/GenBank/DDBJ databases">
        <title>Genomic Encyclopedia of Type Strains, Phase IV (KMG-IV): sequencing the most valuable type-strain genomes for metagenomic binning, comparative biology and taxonomic classification.</title>
        <authorList>
            <person name="Goeker M."/>
        </authorList>
    </citation>
    <scope>NUCLEOTIDE SEQUENCE [LARGE SCALE GENOMIC DNA]</scope>
    <source>
        <strain evidence="2 3">DSM 4737</strain>
    </source>
</reference>
<dbReference type="SUPFAM" id="SSF51703">
    <property type="entry name" value="Cobalamin (vitamin B12)-dependent enzymes"/>
    <property type="match status" value="1"/>
</dbReference>
<dbReference type="GO" id="GO:0031419">
    <property type="term" value="F:cobalamin binding"/>
    <property type="evidence" value="ECO:0007669"/>
    <property type="project" value="InterPro"/>
</dbReference>
<dbReference type="AlphaFoldDB" id="A0A7W9FFD2"/>
<accession>A0A7W9FFD2</accession>
<dbReference type="InterPro" id="IPR006099">
    <property type="entry name" value="MeMalonylCoA_mutase_a/b_cat"/>
</dbReference>
<proteinExistence type="predicted"/>
<name>A0A7W9FFD2_9CAUL</name>